<sequence>MGLIFGLPPPHKSDVIFGSIPIALMRGFDSATTVFRLLVGCYRSIIDDPYHLLIPAHLVECCRAVDILLEKLHELVEGWRYTRSVLVNRENGPLLQPENSMNICSISSEQDAIRHQAIIQPYLN</sequence>
<dbReference type="AlphaFoldDB" id="A0A4C1URK4"/>
<comment type="caution">
    <text evidence="1">The sequence shown here is derived from an EMBL/GenBank/DDBJ whole genome shotgun (WGS) entry which is preliminary data.</text>
</comment>
<keyword evidence="2" id="KW-1185">Reference proteome</keyword>
<evidence type="ECO:0000313" key="1">
    <source>
        <dbReference type="EMBL" id="GBP28464.1"/>
    </source>
</evidence>
<evidence type="ECO:0000313" key="2">
    <source>
        <dbReference type="Proteomes" id="UP000299102"/>
    </source>
</evidence>
<proteinExistence type="predicted"/>
<dbReference type="EMBL" id="BGZK01000207">
    <property type="protein sequence ID" value="GBP28464.1"/>
    <property type="molecule type" value="Genomic_DNA"/>
</dbReference>
<reference evidence="1 2" key="1">
    <citation type="journal article" date="2019" name="Commun. Biol.">
        <title>The bagworm genome reveals a unique fibroin gene that provides high tensile strength.</title>
        <authorList>
            <person name="Kono N."/>
            <person name="Nakamura H."/>
            <person name="Ohtoshi R."/>
            <person name="Tomita M."/>
            <person name="Numata K."/>
            <person name="Arakawa K."/>
        </authorList>
    </citation>
    <scope>NUCLEOTIDE SEQUENCE [LARGE SCALE GENOMIC DNA]</scope>
</reference>
<organism evidence="1 2">
    <name type="scientific">Eumeta variegata</name>
    <name type="common">Bagworm moth</name>
    <name type="synonym">Eumeta japonica</name>
    <dbReference type="NCBI Taxonomy" id="151549"/>
    <lineage>
        <taxon>Eukaryota</taxon>
        <taxon>Metazoa</taxon>
        <taxon>Ecdysozoa</taxon>
        <taxon>Arthropoda</taxon>
        <taxon>Hexapoda</taxon>
        <taxon>Insecta</taxon>
        <taxon>Pterygota</taxon>
        <taxon>Neoptera</taxon>
        <taxon>Endopterygota</taxon>
        <taxon>Lepidoptera</taxon>
        <taxon>Glossata</taxon>
        <taxon>Ditrysia</taxon>
        <taxon>Tineoidea</taxon>
        <taxon>Psychidae</taxon>
        <taxon>Oiketicinae</taxon>
        <taxon>Eumeta</taxon>
    </lineage>
</organism>
<protein>
    <submittedName>
        <fullName evidence="1">Uncharacterized protein</fullName>
    </submittedName>
</protein>
<name>A0A4C1URK4_EUMVA</name>
<gene>
    <name evidence="1" type="ORF">EVAR_93411_1</name>
</gene>
<accession>A0A4C1URK4</accession>
<dbReference type="Proteomes" id="UP000299102">
    <property type="component" value="Unassembled WGS sequence"/>
</dbReference>